<organism evidence="1 2">
    <name type="scientific">Kribbella lupini</name>
    <dbReference type="NCBI Taxonomy" id="291602"/>
    <lineage>
        <taxon>Bacteria</taxon>
        <taxon>Bacillati</taxon>
        <taxon>Actinomycetota</taxon>
        <taxon>Actinomycetes</taxon>
        <taxon>Propionibacteriales</taxon>
        <taxon>Kribbellaceae</taxon>
        <taxon>Kribbella</taxon>
    </lineage>
</organism>
<comment type="caution">
    <text evidence="1">The sequence shown here is derived from an EMBL/GenBank/DDBJ whole genome shotgun (WGS) entry which is preliminary data.</text>
</comment>
<dbReference type="Proteomes" id="UP001500363">
    <property type="component" value="Unassembled WGS sequence"/>
</dbReference>
<evidence type="ECO:0000313" key="1">
    <source>
        <dbReference type="EMBL" id="GAA1547034.1"/>
    </source>
</evidence>
<keyword evidence="2" id="KW-1185">Reference proteome</keyword>
<sequence>MELVLFVLGGGGVAAAGRYAWARRMAKRRQAAELSDVRRIADEDVTQYGEQLARLGDVLAGHELDAATRADYQTSLDLYEQAKRAVPRLDDLDAVSGVTAALAEGRYAIACVQARVAGRPIPERRVPCYFNAQHGPSTTDVVWTPSNGGTRKVAACAQDAARIAAGDEPAKHYPRNGGHQLASWEPYDPDKPFRFGFWDIAGARAVKIHLRLEPIAMTGRGRRDPTIDRKR</sequence>
<accession>A0ABP4MLQ9</accession>
<proteinExistence type="predicted"/>
<dbReference type="EMBL" id="BAAANC010000003">
    <property type="protein sequence ID" value="GAA1547034.1"/>
    <property type="molecule type" value="Genomic_DNA"/>
</dbReference>
<dbReference type="RefSeq" id="WP_344179809.1">
    <property type="nucleotide sequence ID" value="NZ_BAAANC010000003.1"/>
</dbReference>
<evidence type="ECO:0000313" key="2">
    <source>
        <dbReference type="Proteomes" id="UP001500363"/>
    </source>
</evidence>
<name>A0ABP4MLQ9_9ACTN</name>
<protein>
    <submittedName>
        <fullName evidence="1">Uncharacterized protein</fullName>
    </submittedName>
</protein>
<gene>
    <name evidence="1" type="ORF">GCM10009741_58270</name>
</gene>
<reference evidence="2" key="1">
    <citation type="journal article" date="2019" name="Int. J. Syst. Evol. Microbiol.">
        <title>The Global Catalogue of Microorganisms (GCM) 10K type strain sequencing project: providing services to taxonomists for standard genome sequencing and annotation.</title>
        <authorList>
            <consortium name="The Broad Institute Genomics Platform"/>
            <consortium name="The Broad Institute Genome Sequencing Center for Infectious Disease"/>
            <person name="Wu L."/>
            <person name="Ma J."/>
        </authorList>
    </citation>
    <scope>NUCLEOTIDE SEQUENCE [LARGE SCALE GENOMIC DNA]</scope>
    <source>
        <strain evidence="2">JCM 14303</strain>
    </source>
</reference>